<dbReference type="GO" id="GO:0042720">
    <property type="term" value="C:mitochondrial inner membrane peptidase complex"/>
    <property type="evidence" value="ECO:0007669"/>
    <property type="project" value="InterPro"/>
</dbReference>
<dbReference type="InterPro" id="IPR024645">
    <property type="entry name" value="Mitochondr_Som1"/>
</dbReference>
<dbReference type="Pfam" id="PF11093">
    <property type="entry name" value="Mitochondr_Som1"/>
    <property type="match status" value="1"/>
</dbReference>
<comment type="caution">
    <text evidence="1">The sequence shown here is derived from an EMBL/GenBank/DDBJ whole genome shotgun (WGS) entry which is preliminary data.</text>
</comment>
<keyword evidence="2" id="KW-1185">Reference proteome</keyword>
<proteinExistence type="predicted"/>
<dbReference type="OrthoDB" id="3983163at2759"/>
<evidence type="ECO:0000313" key="2">
    <source>
        <dbReference type="Proteomes" id="UP000799444"/>
    </source>
</evidence>
<reference evidence="1" key="1">
    <citation type="journal article" date="2020" name="Stud. Mycol.">
        <title>101 Dothideomycetes genomes: a test case for predicting lifestyles and emergence of pathogens.</title>
        <authorList>
            <person name="Haridas S."/>
            <person name="Albert R."/>
            <person name="Binder M."/>
            <person name="Bloem J."/>
            <person name="Labutti K."/>
            <person name="Salamov A."/>
            <person name="Andreopoulos B."/>
            <person name="Baker S."/>
            <person name="Barry K."/>
            <person name="Bills G."/>
            <person name="Bluhm B."/>
            <person name="Cannon C."/>
            <person name="Castanera R."/>
            <person name="Culley D."/>
            <person name="Daum C."/>
            <person name="Ezra D."/>
            <person name="Gonzalez J."/>
            <person name="Henrissat B."/>
            <person name="Kuo A."/>
            <person name="Liang C."/>
            <person name="Lipzen A."/>
            <person name="Lutzoni F."/>
            <person name="Magnuson J."/>
            <person name="Mondo S."/>
            <person name="Nolan M."/>
            <person name="Ohm R."/>
            <person name="Pangilinan J."/>
            <person name="Park H.-J."/>
            <person name="Ramirez L."/>
            <person name="Alfaro M."/>
            <person name="Sun H."/>
            <person name="Tritt A."/>
            <person name="Yoshinaga Y."/>
            <person name="Zwiers L.-H."/>
            <person name="Turgeon B."/>
            <person name="Goodwin S."/>
            <person name="Spatafora J."/>
            <person name="Crous P."/>
            <person name="Grigoriev I."/>
        </authorList>
    </citation>
    <scope>NUCLEOTIDE SEQUENCE</scope>
    <source>
        <strain evidence="1">CBS 125425</strain>
    </source>
</reference>
<dbReference type="Proteomes" id="UP000799444">
    <property type="component" value="Unassembled WGS sequence"/>
</dbReference>
<dbReference type="EMBL" id="ML996253">
    <property type="protein sequence ID" value="KAF2729178.1"/>
    <property type="molecule type" value="Genomic_DNA"/>
</dbReference>
<dbReference type="AlphaFoldDB" id="A0A9P4UXR9"/>
<gene>
    <name evidence="1" type="ORF">EJ04DRAFT_568854</name>
</gene>
<accession>A0A9P4UXR9</accession>
<organism evidence="1 2">
    <name type="scientific">Polyplosphaeria fusca</name>
    <dbReference type="NCBI Taxonomy" id="682080"/>
    <lineage>
        <taxon>Eukaryota</taxon>
        <taxon>Fungi</taxon>
        <taxon>Dikarya</taxon>
        <taxon>Ascomycota</taxon>
        <taxon>Pezizomycotina</taxon>
        <taxon>Dothideomycetes</taxon>
        <taxon>Pleosporomycetidae</taxon>
        <taxon>Pleosporales</taxon>
        <taxon>Tetraplosphaeriaceae</taxon>
        <taxon>Polyplosphaeria</taxon>
    </lineage>
</organism>
<sequence>MAPLIPTFHVSELEAKVNELPHGKTRSPPVHLAACPLKELVQYRCNVQAVGGGAPSTNGKGENEVVCEPVVRFYRTCQGMTIETSAWEEWNARQAKGASKA</sequence>
<name>A0A9P4UXR9_9PLEO</name>
<evidence type="ECO:0000313" key="1">
    <source>
        <dbReference type="EMBL" id="KAF2729178.1"/>
    </source>
</evidence>
<protein>
    <submittedName>
        <fullName evidence="1">Uncharacterized protein</fullName>
    </submittedName>
</protein>